<dbReference type="EMBL" id="UINC01064777">
    <property type="protein sequence ID" value="SVB93766.1"/>
    <property type="molecule type" value="Genomic_DNA"/>
</dbReference>
<feature type="non-terminal residue" evidence="1">
    <location>
        <position position="117"/>
    </location>
</feature>
<organism evidence="1">
    <name type="scientific">marine metagenome</name>
    <dbReference type="NCBI Taxonomy" id="408172"/>
    <lineage>
        <taxon>unclassified sequences</taxon>
        <taxon>metagenomes</taxon>
        <taxon>ecological metagenomes</taxon>
    </lineage>
</organism>
<proteinExistence type="predicted"/>
<protein>
    <submittedName>
        <fullName evidence="1">Uncharacterized protein</fullName>
    </submittedName>
</protein>
<evidence type="ECO:0000313" key="1">
    <source>
        <dbReference type="EMBL" id="SVB93766.1"/>
    </source>
</evidence>
<gene>
    <name evidence="1" type="ORF">METZ01_LOCUS246620</name>
</gene>
<dbReference type="AlphaFoldDB" id="A0A382I2D1"/>
<dbReference type="InterPro" id="IPR045491">
    <property type="entry name" value="DUF6433"/>
</dbReference>
<name>A0A382I2D1_9ZZZZ</name>
<sequence>MQLNFHPEVKWLLPPGTPPYTPSTEGDMTSNSLHYEVKKLDYYTDPSPHDLPMLRRESMYVGLLERLDPQDAKMMIEVKDQKLSYKGLTYKLVKDTCPDLLPDVEEKQEVAEESVVE</sequence>
<accession>A0A382I2D1</accession>
<dbReference type="Pfam" id="PF20025">
    <property type="entry name" value="DUF6433"/>
    <property type="match status" value="1"/>
</dbReference>
<reference evidence="1" key="1">
    <citation type="submission" date="2018-05" db="EMBL/GenBank/DDBJ databases">
        <authorList>
            <person name="Lanie J.A."/>
            <person name="Ng W.-L."/>
            <person name="Kazmierczak K.M."/>
            <person name="Andrzejewski T.M."/>
            <person name="Davidsen T.M."/>
            <person name="Wayne K.J."/>
            <person name="Tettelin H."/>
            <person name="Glass J.I."/>
            <person name="Rusch D."/>
            <person name="Podicherti R."/>
            <person name="Tsui H.-C.T."/>
            <person name="Winkler M.E."/>
        </authorList>
    </citation>
    <scope>NUCLEOTIDE SEQUENCE</scope>
</reference>